<organism evidence="1 2">
    <name type="scientific">Candidatus Paraprevotella stercoravium</name>
    <dbReference type="NCBI Taxonomy" id="2838725"/>
    <lineage>
        <taxon>Bacteria</taxon>
        <taxon>Pseudomonadati</taxon>
        <taxon>Bacteroidota</taxon>
        <taxon>Bacteroidia</taxon>
        <taxon>Bacteroidales</taxon>
        <taxon>Prevotellaceae</taxon>
        <taxon>Paraprevotella</taxon>
    </lineage>
</organism>
<name>A0A9E2P2Y7_9BACT</name>
<accession>A0A9E2P2Y7</accession>
<evidence type="ECO:0000313" key="2">
    <source>
        <dbReference type="Proteomes" id="UP000823865"/>
    </source>
</evidence>
<dbReference type="AlphaFoldDB" id="A0A9E2P2Y7"/>
<comment type="caution">
    <text evidence="1">The sequence shown here is derived from an EMBL/GenBank/DDBJ whole genome shotgun (WGS) entry which is preliminary data.</text>
</comment>
<evidence type="ECO:0000313" key="1">
    <source>
        <dbReference type="EMBL" id="MBU3854256.1"/>
    </source>
</evidence>
<dbReference type="EMBL" id="JAHLFU010000219">
    <property type="protein sequence ID" value="MBU3854256.1"/>
    <property type="molecule type" value="Genomic_DNA"/>
</dbReference>
<reference evidence="1" key="2">
    <citation type="submission" date="2021-04" db="EMBL/GenBank/DDBJ databases">
        <authorList>
            <person name="Gilroy R."/>
        </authorList>
    </citation>
    <scope>NUCLEOTIDE SEQUENCE</scope>
    <source>
        <strain evidence="1">G3-2149</strain>
    </source>
</reference>
<gene>
    <name evidence="1" type="ORF">H9789_10675</name>
</gene>
<sequence length="49" mass="5584">MKNKKYISPQIEIIEHEVKDSFLTCSNEIQFGGNTSDLLPDEEGNIWGD</sequence>
<proteinExistence type="predicted"/>
<reference evidence="1" key="1">
    <citation type="journal article" date="2021" name="PeerJ">
        <title>Extensive microbial diversity within the chicken gut microbiome revealed by metagenomics and culture.</title>
        <authorList>
            <person name="Gilroy R."/>
            <person name="Ravi A."/>
            <person name="Getino M."/>
            <person name="Pursley I."/>
            <person name="Horton D.L."/>
            <person name="Alikhan N.F."/>
            <person name="Baker D."/>
            <person name="Gharbi K."/>
            <person name="Hall N."/>
            <person name="Watson M."/>
            <person name="Adriaenssens E.M."/>
            <person name="Foster-Nyarko E."/>
            <person name="Jarju S."/>
            <person name="Secka A."/>
            <person name="Antonio M."/>
            <person name="Oren A."/>
            <person name="Chaudhuri R.R."/>
            <person name="La Ragione R."/>
            <person name="Hildebrand F."/>
            <person name="Pallen M.J."/>
        </authorList>
    </citation>
    <scope>NUCLEOTIDE SEQUENCE</scope>
    <source>
        <strain evidence="1">G3-2149</strain>
    </source>
</reference>
<dbReference type="Proteomes" id="UP000823865">
    <property type="component" value="Unassembled WGS sequence"/>
</dbReference>
<protein>
    <submittedName>
        <fullName evidence="1">Uncharacterized protein</fullName>
    </submittedName>
</protein>